<name>A0A6H5H9R8_9HEMI</name>
<evidence type="ECO:0000313" key="1">
    <source>
        <dbReference type="EMBL" id="CAB0013696.1"/>
    </source>
</evidence>
<sequence>RENVHIWQRSAPISSIMFHPPYLFWQSAFPPSDQGIWRNVSTRHQTSIKIRMPVNVSGGPVTRRERIGKPHFFAMVWYLRSRKPLILRERDGDGKLGVATPSWRRKLKFFYRAAVASKTNFQTAHMSRPSTVNRSAWVFLGFCHNNDTIVWDPDYLWACSMKSVLDCPRLVSSRRPLIAGIVTLRPVFTSLPIWLLRTPPTWRPP</sequence>
<reference evidence="1 2" key="1">
    <citation type="submission" date="2020-02" db="EMBL/GenBank/DDBJ databases">
        <authorList>
            <person name="Ferguson B K."/>
        </authorList>
    </citation>
    <scope>NUCLEOTIDE SEQUENCE [LARGE SCALE GENOMIC DNA]</scope>
</reference>
<organism evidence="1 2">
    <name type="scientific">Nesidiocoris tenuis</name>
    <dbReference type="NCBI Taxonomy" id="355587"/>
    <lineage>
        <taxon>Eukaryota</taxon>
        <taxon>Metazoa</taxon>
        <taxon>Ecdysozoa</taxon>
        <taxon>Arthropoda</taxon>
        <taxon>Hexapoda</taxon>
        <taxon>Insecta</taxon>
        <taxon>Pterygota</taxon>
        <taxon>Neoptera</taxon>
        <taxon>Paraneoptera</taxon>
        <taxon>Hemiptera</taxon>
        <taxon>Heteroptera</taxon>
        <taxon>Panheteroptera</taxon>
        <taxon>Cimicomorpha</taxon>
        <taxon>Miridae</taxon>
        <taxon>Dicyphina</taxon>
        <taxon>Nesidiocoris</taxon>
    </lineage>
</organism>
<accession>A0A6H5H9R8</accession>
<keyword evidence="2" id="KW-1185">Reference proteome</keyword>
<proteinExistence type="predicted"/>
<dbReference type="Proteomes" id="UP000479000">
    <property type="component" value="Unassembled WGS sequence"/>
</dbReference>
<dbReference type="AlphaFoldDB" id="A0A6H5H9R8"/>
<evidence type="ECO:0000313" key="2">
    <source>
        <dbReference type="Proteomes" id="UP000479000"/>
    </source>
</evidence>
<dbReference type="EMBL" id="CADCXU010026962">
    <property type="protein sequence ID" value="CAB0013696.1"/>
    <property type="molecule type" value="Genomic_DNA"/>
</dbReference>
<gene>
    <name evidence="1" type="ORF">NTEN_LOCUS18283</name>
</gene>
<protein>
    <submittedName>
        <fullName evidence="1">Uncharacterized protein</fullName>
    </submittedName>
</protein>
<feature type="non-terminal residue" evidence="1">
    <location>
        <position position="1"/>
    </location>
</feature>